<dbReference type="Pfam" id="PF01906">
    <property type="entry name" value="YbjQ_1"/>
    <property type="match status" value="1"/>
</dbReference>
<dbReference type="InterPro" id="IPR035439">
    <property type="entry name" value="UPF0145_dom_sf"/>
</dbReference>
<evidence type="ECO:0000313" key="2">
    <source>
        <dbReference type="EMBL" id="MST31868.1"/>
    </source>
</evidence>
<protein>
    <submittedName>
        <fullName evidence="2">Heavy metal-binding domain-containing protein</fullName>
    </submittedName>
</protein>
<reference evidence="2 3" key="1">
    <citation type="submission" date="2019-11" db="EMBL/GenBank/DDBJ databases">
        <title>Acidiferrimicrobium australis gen. nov., sp. nov., an acidophilic and obligately heterotrophic, member of the Actinobacteria that catalyses dissimilatory oxido- reduction of iron isolated from metal-rich acidic water in Chile.</title>
        <authorList>
            <person name="Gonzalez D."/>
            <person name="Huber K."/>
            <person name="Hedrich S."/>
            <person name="Rojas-Villalobos C."/>
            <person name="Quatrini R."/>
            <person name="Dinamarca M.A."/>
            <person name="Schwarz A."/>
            <person name="Canales C."/>
            <person name="Nancucheo I."/>
        </authorList>
    </citation>
    <scope>NUCLEOTIDE SEQUENCE [LARGE SCALE GENOMIC DNA]</scope>
    <source>
        <strain evidence="2 3">USS-CCA1</strain>
    </source>
</reference>
<accession>A0ABW9QU07</accession>
<organism evidence="2 3">
    <name type="scientific">Acidiferrimicrobium australe</name>
    <dbReference type="NCBI Taxonomy" id="2664430"/>
    <lineage>
        <taxon>Bacteria</taxon>
        <taxon>Bacillati</taxon>
        <taxon>Actinomycetota</taxon>
        <taxon>Acidimicrobiia</taxon>
        <taxon>Acidimicrobiales</taxon>
        <taxon>Acidimicrobiaceae</taxon>
        <taxon>Acidiferrimicrobium</taxon>
    </lineage>
</organism>
<dbReference type="SUPFAM" id="SSF117782">
    <property type="entry name" value="YbjQ-like"/>
    <property type="match status" value="1"/>
</dbReference>
<gene>
    <name evidence="2" type="ORF">GHK86_03890</name>
</gene>
<comment type="caution">
    <text evidence="2">The sequence shown here is derived from an EMBL/GenBank/DDBJ whole genome shotgun (WGS) entry which is preliminary data.</text>
</comment>
<comment type="similarity">
    <text evidence="1">Belongs to the UPF0145 family.</text>
</comment>
<keyword evidence="3" id="KW-1185">Reference proteome</keyword>
<sequence length="296" mass="31600">MTDGAGGAATGGIFADRAHREADLGQIGRLLAESHGAPGTGQGCTSSLSLDEVLLLHAVGLEPAAVVTATACTTIPTGSWTWSQGQVQAADYAFSRAFLMTRNQLRAEAARIGAVGVVAVDIELQLAPHRYLVVMLGTAVRAASDEHGQSRFPVRYPTPFLCDLSARDFVVLSRAGWYPIDLVGGASFVHAPRRGMGAALGQVGQNVELTNFTETLYAARELAMERIQQDIREVGGTGLLDMRFVDRPVPFAGHVVRFTAYGTAVKLLADTHSHPELEMVVPLDDRTVRFEASSLD</sequence>
<dbReference type="Gene3D" id="3.30.110.70">
    <property type="entry name" value="Hypothetical protein apc22750. Chain B"/>
    <property type="match status" value="2"/>
</dbReference>
<dbReference type="InterPro" id="IPR002765">
    <property type="entry name" value="UPF0145_YbjQ-like"/>
</dbReference>
<dbReference type="Proteomes" id="UP000437736">
    <property type="component" value="Unassembled WGS sequence"/>
</dbReference>
<proteinExistence type="inferred from homology"/>
<dbReference type="EMBL" id="WJHE01000157">
    <property type="protein sequence ID" value="MST31868.1"/>
    <property type="molecule type" value="Genomic_DNA"/>
</dbReference>
<evidence type="ECO:0000256" key="1">
    <source>
        <dbReference type="ARBA" id="ARBA00010751"/>
    </source>
</evidence>
<name>A0ABW9QU07_9ACTN</name>
<evidence type="ECO:0000313" key="3">
    <source>
        <dbReference type="Proteomes" id="UP000437736"/>
    </source>
</evidence>